<dbReference type="SUPFAM" id="SSF54637">
    <property type="entry name" value="Thioesterase/thiol ester dehydrase-isomerase"/>
    <property type="match status" value="1"/>
</dbReference>
<protein>
    <recommendedName>
        <fullName evidence="1">Thioesterase domain-containing protein</fullName>
    </recommendedName>
</protein>
<sequence>MNIEKMTGLEIMQAIVREELPHPTMTKSIPVKVMKVEKGKVVFNAIANNKHLNTQCGVHGGFASTVLDSVTGCAVHTLLGAGVAYGTIDLNIKMIRPVPKDENLIAEGNVNQNL</sequence>
<gene>
    <name evidence="2" type="ORF">METZ01_LOCUS220881</name>
</gene>
<reference evidence="2" key="1">
    <citation type="submission" date="2018-05" db="EMBL/GenBank/DDBJ databases">
        <authorList>
            <person name="Lanie J.A."/>
            <person name="Ng W.-L."/>
            <person name="Kazmierczak K.M."/>
            <person name="Andrzejewski T.M."/>
            <person name="Davidsen T.M."/>
            <person name="Wayne K.J."/>
            <person name="Tettelin H."/>
            <person name="Glass J.I."/>
            <person name="Rusch D."/>
            <person name="Podicherti R."/>
            <person name="Tsui H.-C.T."/>
            <person name="Winkler M.E."/>
        </authorList>
    </citation>
    <scope>NUCLEOTIDE SEQUENCE</scope>
</reference>
<proteinExistence type="predicted"/>
<evidence type="ECO:0000259" key="1">
    <source>
        <dbReference type="Pfam" id="PF03061"/>
    </source>
</evidence>
<dbReference type="Pfam" id="PF03061">
    <property type="entry name" value="4HBT"/>
    <property type="match status" value="1"/>
</dbReference>
<organism evidence="2">
    <name type="scientific">marine metagenome</name>
    <dbReference type="NCBI Taxonomy" id="408172"/>
    <lineage>
        <taxon>unclassified sequences</taxon>
        <taxon>metagenomes</taxon>
        <taxon>ecological metagenomes</taxon>
    </lineage>
</organism>
<dbReference type="Gene3D" id="3.10.129.10">
    <property type="entry name" value="Hotdog Thioesterase"/>
    <property type="match status" value="1"/>
</dbReference>
<dbReference type="EMBL" id="UINC01052559">
    <property type="protein sequence ID" value="SVB68027.1"/>
    <property type="molecule type" value="Genomic_DNA"/>
</dbReference>
<dbReference type="AlphaFoldDB" id="A0A382G0H7"/>
<dbReference type="CDD" id="cd03443">
    <property type="entry name" value="PaaI_thioesterase"/>
    <property type="match status" value="1"/>
</dbReference>
<evidence type="ECO:0000313" key="2">
    <source>
        <dbReference type="EMBL" id="SVB68027.1"/>
    </source>
</evidence>
<name>A0A382G0H7_9ZZZZ</name>
<accession>A0A382G0H7</accession>
<dbReference type="InterPro" id="IPR029069">
    <property type="entry name" value="HotDog_dom_sf"/>
</dbReference>
<feature type="domain" description="Thioesterase" evidence="1">
    <location>
        <begin position="58"/>
        <end position="111"/>
    </location>
</feature>
<dbReference type="InterPro" id="IPR006683">
    <property type="entry name" value="Thioestr_dom"/>
</dbReference>